<feature type="compositionally biased region" description="Acidic residues" evidence="2">
    <location>
        <begin position="181"/>
        <end position="190"/>
    </location>
</feature>
<evidence type="ECO:0008006" key="6">
    <source>
        <dbReference type="Google" id="ProtNLM"/>
    </source>
</evidence>
<accession>A0A8S1SA60</accession>
<keyword evidence="1" id="KW-0175">Coiled coil</keyword>
<feature type="region of interest" description="Disordered" evidence="2">
    <location>
        <begin position="80"/>
        <end position="106"/>
    </location>
</feature>
<feature type="coiled-coil region" evidence="1">
    <location>
        <begin position="747"/>
        <end position="774"/>
    </location>
</feature>
<feature type="compositionally biased region" description="Basic and acidic residues" evidence="2">
    <location>
        <begin position="238"/>
        <end position="247"/>
    </location>
</feature>
<evidence type="ECO:0000256" key="3">
    <source>
        <dbReference type="SAM" id="Phobius"/>
    </source>
</evidence>
<feature type="compositionally biased region" description="Low complexity" evidence="2">
    <location>
        <begin position="144"/>
        <end position="162"/>
    </location>
</feature>
<comment type="caution">
    <text evidence="4">The sequence shown here is derived from an EMBL/GenBank/DDBJ whole genome shotgun (WGS) entry which is preliminary data.</text>
</comment>
<dbReference type="EMBL" id="CAJJDO010000005">
    <property type="protein sequence ID" value="CAD8137156.1"/>
    <property type="molecule type" value="Genomic_DNA"/>
</dbReference>
<sequence>MKNNLNLYALFAIFLGVILLFNRRKNEITSTYLGYALIIGGFSWFAYSSKALLLLMYQKFIQEEVNIQIQQQTKQIQKNQSKKKQQIKNENLTKNPSQQYSTTQEAEISYQQKEYQQQKEIKKETQKVVDQEKQTKPKQEDGQQQKVKNVNNSQIQSQQQSQVKKEKKQQQIKQPLLQQQENDDNDDEWVEVGNKKKQLNRPQKKEEEISIQQQNQQPQKNQVIQQQQIKPQIQTNKQDPHKVELIESNKTQNKKEKKQKQKIEEPVEEDDDEWISVEVKQKKKNVKADVEQITDNTQQKSRGLFTKEEQKKLKDDANLIEETHRKRIQLIDDQHHFKQISRLTQYEIKNADQILNNQNQVLVPKIELKIPDIQPKNYTREEIDKLVQAKMPKPKNIVSNDVFIEKSEPIQAQPKKNQQVDNKVLKSKFTLFKPAQLEQKQKEQIIYTDPSISFIINKDKQKSFFSDQIELTTNTSGKELFGRVKRYRRPIQVKNKSDTKQNKNDLVNQQFIADNNDNFEPILQDQVKVILPGYQTLDIEGRNKLIRDSVPVLYRQDFENENILEEETVTLILGGSQEIIHQEYIQLLNRFRELRRKSLQERKYEEYINLIKQMDEDIYQLSQKGIHIIIQSLNIVEEDYQKAFLFYSQQPEFVSQLAFFQQNLKDILPAKFQLNKQQGIELIKYKINIIEHHESNQQFSSVMKLFNSQQDSNNIEIMPILLNSLIDDIIYQKFGYEEEDKIRFMKLFNQDQEIRELQLKLDDLVENLQGVKQS</sequence>
<keyword evidence="3" id="KW-1133">Transmembrane helix</keyword>
<evidence type="ECO:0000256" key="1">
    <source>
        <dbReference type="SAM" id="Coils"/>
    </source>
</evidence>
<feature type="compositionally biased region" description="Polar residues" evidence="2">
    <location>
        <begin position="92"/>
        <end position="106"/>
    </location>
</feature>
<keyword evidence="5" id="KW-1185">Reference proteome</keyword>
<evidence type="ECO:0000313" key="5">
    <source>
        <dbReference type="Proteomes" id="UP000689195"/>
    </source>
</evidence>
<dbReference type="OrthoDB" id="311537at2759"/>
<feature type="compositionally biased region" description="Low complexity" evidence="2">
    <location>
        <begin position="210"/>
        <end position="237"/>
    </location>
</feature>
<dbReference type="Proteomes" id="UP000689195">
    <property type="component" value="Unassembled WGS sequence"/>
</dbReference>
<keyword evidence="3" id="KW-0812">Transmembrane</keyword>
<gene>
    <name evidence="4" type="ORF">PPENT_87.1.T0050531</name>
</gene>
<feature type="compositionally biased region" description="Basic and acidic residues" evidence="2">
    <location>
        <begin position="128"/>
        <end position="143"/>
    </location>
</feature>
<protein>
    <recommendedName>
        <fullName evidence="6">Transmembrane protein</fullName>
    </recommendedName>
</protein>
<organism evidence="4 5">
    <name type="scientific">Paramecium pentaurelia</name>
    <dbReference type="NCBI Taxonomy" id="43138"/>
    <lineage>
        <taxon>Eukaryota</taxon>
        <taxon>Sar</taxon>
        <taxon>Alveolata</taxon>
        <taxon>Ciliophora</taxon>
        <taxon>Intramacronucleata</taxon>
        <taxon>Oligohymenophorea</taxon>
        <taxon>Peniculida</taxon>
        <taxon>Parameciidae</taxon>
        <taxon>Paramecium</taxon>
    </lineage>
</organism>
<evidence type="ECO:0000313" key="4">
    <source>
        <dbReference type="EMBL" id="CAD8137156.1"/>
    </source>
</evidence>
<feature type="transmembrane region" description="Helical" evidence="3">
    <location>
        <begin position="6"/>
        <end position="22"/>
    </location>
</feature>
<feature type="transmembrane region" description="Helical" evidence="3">
    <location>
        <begin position="34"/>
        <end position="57"/>
    </location>
</feature>
<reference evidence="4" key="1">
    <citation type="submission" date="2021-01" db="EMBL/GenBank/DDBJ databases">
        <authorList>
            <consortium name="Genoscope - CEA"/>
            <person name="William W."/>
        </authorList>
    </citation>
    <scope>NUCLEOTIDE SEQUENCE</scope>
</reference>
<evidence type="ECO:0000256" key="2">
    <source>
        <dbReference type="SAM" id="MobiDB-lite"/>
    </source>
</evidence>
<dbReference type="AlphaFoldDB" id="A0A8S1SA60"/>
<proteinExistence type="predicted"/>
<feature type="region of interest" description="Disordered" evidence="2">
    <location>
        <begin position="128"/>
        <end position="269"/>
    </location>
</feature>
<feature type="compositionally biased region" description="Low complexity" evidence="2">
    <location>
        <begin position="171"/>
        <end position="180"/>
    </location>
</feature>
<name>A0A8S1SA60_9CILI</name>
<keyword evidence="3" id="KW-0472">Membrane</keyword>